<evidence type="ECO:0000256" key="5">
    <source>
        <dbReference type="ARBA" id="ARBA00022670"/>
    </source>
</evidence>
<keyword evidence="15" id="KW-1185">Reference proteome</keyword>
<dbReference type="RefSeq" id="WP_005942667.1">
    <property type="nucleotide sequence ID" value="NZ_ATVK01000021.1"/>
</dbReference>
<dbReference type="EMBL" id="BANT01000041">
    <property type="protein sequence ID" value="GAC58468.1"/>
    <property type="molecule type" value="Genomic_DNA"/>
</dbReference>
<dbReference type="PANTHER" id="PTHR35864:SF1">
    <property type="entry name" value="ZINC METALLOPROTEASE YWHC-RELATED"/>
    <property type="match status" value="1"/>
</dbReference>
<feature type="transmembrane region" description="Helical" evidence="13">
    <location>
        <begin position="17"/>
        <end position="35"/>
    </location>
</feature>
<protein>
    <recommendedName>
        <fullName evidence="16">Peptidase M50 family protein</fullName>
    </recommendedName>
</protein>
<keyword evidence="9" id="KW-0862">Zinc</keyword>
<evidence type="ECO:0000256" key="3">
    <source>
        <dbReference type="ARBA" id="ARBA00007931"/>
    </source>
</evidence>
<organism evidence="14 15">
    <name type="scientific">Gordonia hirsuta DSM 44140 = NBRC 16056</name>
    <dbReference type="NCBI Taxonomy" id="1121927"/>
    <lineage>
        <taxon>Bacteria</taxon>
        <taxon>Bacillati</taxon>
        <taxon>Actinomycetota</taxon>
        <taxon>Actinomycetes</taxon>
        <taxon>Mycobacteriales</taxon>
        <taxon>Gordoniaceae</taxon>
        <taxon>Gordonia</taxon>
    </lineage>
</organism>
<dbReference type="AlphaFoldDB" id="L7LEL1"/>
<reference evidence="14 15" key="1">
    <citation type="submission" date="2012-12" db="EMBL/GenBank/DDBJ databases">
        <title>Whole genome shotgun sequence of Gordonia hirsuta NBRC 16056.</title>
        <authorList>
            <person name="Isaki-Nakamura S."/>
            <person name="Hosoyama A."/>
            <person name="Tsuchikane K."/>
            <person name="Katsumata H."/>
            <person name="Baba S."/>
            <person name="Yamazaki S."/>
            <person name="Fujita N."/>
        </authorList>
    </citation>
    <scope>NUCLEOTIDE SEQUENCE [LARGE SCALE GENOMIC DNA]</scope>
    <source>
        <strain evidence="14 15">NBRC 16056</strain>
    </source>
</reference>
<dbReference type="CDD" id="cd06158">
    <property type="entry name" value="S2P-M50_like_1"/>
    <property type="match status" value="1"/>
</dbReference>
<dbReference type="GO" id="GO:0008237">
    <property type="term" value="F:metallopeptidase activity"/>
    <property type="evidence" value="ECO:0007669"/>
    <property type="project" value="UniProtKB-KW"/>
</dbReference>
<keyword evidence="12 13" id="KW-0472">Membrane</keyword>
<evidence type="ECO:0000313" key="14">
    <source>
        <dbReference type="EMBL" id="GAC58468.1"/>
    </source>
</evidence>
<accession>L7LEL1</accession>
<dbReference type="eggNOG" id="COG1994">
    <property type="taxonomic scope" value="Bacteria"/>
</dbReference>
<feature type="transmembrane region" description="Helical" evidence="13">
    <location>
        <begin position="164"/>
        <end position="185"/>
    </location>
</feature>
<dbReference type="GO" id="GO:0046872">
    <property type="term" value="F:metal ion binding"/>
    <property type="evidence" value="ECO:0007669"/>
    <property type="project" value="UniProtKB-KW"/>
</dbReference>
<dbReference type="GO" id="GO:0006508">
    <property type="term" value="P:proteolysis"/>
    <property type="evidence" value="ECO:0007669"/>
    <property type="project" value="UniProtKB-KW"/>
</dbReference>
<comment type="subcellular location">
    <subcellularLocation>
        <location evidence="2">Cell membrane</location>
        <topology evidence="2">Multi-pass membrane protein</topology>
    </subcellularLocation>
</comment>
<keyword evidence="10 13" id="KW-1133">Transmembrane helix</keyword>
<keyword evidence="8" id="KW-0378">Hydrolase</keyword>
<evidence type="ECO:0000256" key="1">
    <source>
        <dbReference type="ARBA" id="ARBA00001947"/>
    </source>
</evidence>
<proteinExistence type="inferred from homology"/>
<feature type="transmembrane region" description="Helical" evidence="13">
    <location>
        <begin position="47"/>
        <end position="66"/>
    </location>
</feature>
<feature type="transmembrane region" description="Helical" evidence="13">
    <location>
        <begin position="206"/>
        <end position="225"/>
    </location>
</feature>
<evidence type="ECO:0000256" key="7">
    <source>
        <dbReference type="ARBA" id="ARBA00022723"/>
    </source>
</evidence>
<keyword evidence="11" id="KW-0482">Metalloprotease</keyword>
<evidence type="ECO:0000256" key="6">
    <source>
        <dbReference type="ARBA" id="ARBA00022692"/>
    </source>
</evidence>
<evidence type="ECO:0000256" key="8">
    <source>
        <dbReference type="ARBA" id="ARBA00022801"/>
    </source>
</evidence>
<keyword evidence="4" id="KW-1003">Cell membrane</keyword>
<evidence type="ECO:0000256" key="10">
    <source>
        <dbReference type="ARBA" id="ARBA00022989"/>
    </source>
</evidence>
<feature type="transmembrane region" description="Helical" evidence="13">
    <location>
        <begin position="99"/>
        <end position="121"/>
    </location>
</feature>
<evidence type="ECO:0000256" key="13">
    <source>
        <dbReference type="SAM" id="Phobius"/>
    </source>
</evidence>
<sequence length="265" mass="28350">MSASAGRTALRSVRPSATFYGLIAATVAGGALLWVSGDNRSGTAIGGMWLLILAGWLVSLCLHEFAHAFTAFRYGDHSTELRGYLTLDPFKYTHPGLSLMLPLLIILLGGIGFPGGAVYLNTAGMTAGQRSRVSLAGPLTNLIFGFALLIIVRLLPADQSSGNLAAGLLFLAFLQITATVLNLIPMPGFDGYGAIEPYLSNETRRSAAKIAPFGFLVVFGLIFFVPPIARGFFTLIYAIMGVFGVDLTLIWEARNLFLFWEALPA</sequence>
<dbReference type="STRING" id="1121927.GOHSU_41_00050"/>
<feature type="transmembrane region" description="Helical" evidence="13">
    <location>
        <begin position="133"/>
        <end position="152"/>
    </location>
</feature>
<comment type="similarity">
    <text evidence="3">Belongs to the peptidase M50B family.</text>
</comment>
<comment type="caution">
    <text evidence="14">The sequence shown here is derived from an EMBL/GenBank/DDBJ whole genome shotgun (WGS) entry which is preliminary data.</text>
</comment>
<evidence type="ECO:0000256" key="4">
    <source>
        <dbReference type="ARBA" id="ARBA00022475"/>
    </source>
</evidence>
<comment type="cofactor">
    <cofactor evidence="1">
        <name>Zn(2+)</name>
        <dbReference type="ChEBI" id="CHEBI:29105"/>
    </cofactor>
</comment>
<dbReference type="Proteomes" id="UP000053405">
    <property type="component" value="Unassembled WGS sequence"/>
</dbReference>
<dbReference type="InterPro" id="IPR044537">
    <property type="entry name" value="Rip2-like"/>
</dbReference>
<keyword evidence="5" id="KW-0645">Protease</keyword>
<dbReference type="GO" id="GO:0005886">
    <property type="term" value="C:plasma membrane"/>
    <property type="evidence" value="ECO:0007669"/>
    <property type="project" value="UniProtKB-SubCell"/>
</dbReference>
<evidence type="ECO:0008006" key="16">
    <source>
        <dbReference type="Google" id="ProtNLM"/>
    </source>
</evidence>
<feature type="transmembrane region" description="Helical" evidence="13">
    <location>
        <begin position="231"/>
        <end position="251"/>
    </location>
</feature>
<gene>
    <name evidence="14" type="ORF">GOHSU_41_00050</name>
</gene>
<keyword evidence="6 13" id="KW-0812">Transmembrane</keyword>
<dbReference type="PANTHER" id="PTHR35864">
    <property type="entry name" value="ZINC METALLOPROTEASE MJ0611-RELATED"/>
    <property type="match status" value="1"/>
</dbReference>
<evidence type="ECO:0000256" key="12">
    <source>
        <dbReference type="ARBA" id="ARBA00023136"/>
    </source>
</evidence>
<evidence type="ECO:0000256" key="9">
    <source>
        <dbReference type="ARBA" id="ARBA00022833"/>
    </source>
</evidence>
<name>L7LEL1_9ACTN</name>
<evidence type="ECO:0000256" key="11">
    <source>
        <dbReference type="ARBA" id="ARBA00023049"/>
    </source>
</evidence>
<dbReference type="InterPro" id="IPR052348">
    <property type="entry name" value="Metallopeptidase_M50B"/>
</dbReference>
<keyword evidence="7" id="KW-0479">Metal-binding</keyword>
<evidence type="ECO:0000256" key="2">
    <source>
        <dbReference type="ARBA" id="ARBA00004651"/>
    </source>
</evidence>
<evidence type="ECO:0000313" key="15">
    <source>
        <dbReference type="Proteomes" id="UP000053405"/>
    </source>
</evidence>